<reference evidence="3" key="2">
    <citation type="submission" date="2020-09" db="EMBL/GenBank/DDBJ databases">
        <authorList>
            <person name="Sun Q."/>
            <person name="Ohkuma M."/>
        </authorList>
    </citation>
    <scope>NUCLEOTIDE SEQUENCE</scope>
    <source>
        <strain evidence="3">JCM 31311</strain>
    </source>
</reference>
<sequence>MRSKLRLSVLDALPRLPHRSTTDLLNDTVQLARHAEALGYHRYWLSEHRHSEGVSSRTPEVMLAVLGAQTKRMRVGTGGMLLLRHGAEQLSDLFETLAALYPGRIDLGVARGLNSAQASADESPFEQAVVQLQKALARRQTDVDLWLLGSRPGGESQRLAIQYGTSLAFGNSPSIRAAATGYRTAFRPSSTQAVPQDLLTLNVVCAETTELARELAWSFQQFNQSQGSEFGRVLAPRAARLKLGHGERSVFSSPLFVVGTPAEVRTALLSAQEDSGCHELMIQTTVHDPALRAHSYALIAEALAPWRADEVDERVPALASD</sequence>
<dbReference type="GO" id="GO:0016705">
    <property type="term" value="F:oxidoreductase activity, acting on paired donors, with incorporation or reduction of molecular oxygen"/>
    <property type="evidence" value="ECO:0007669"/>
    <property type="project" value="InterPro"/>
</dbReference>
<gene>
    <name evidence="3" type="ORF">GCM10008957_35730</name>
</gene>
<dbReference type="SUPFAM" id="SSF51679">
    <property type="entry name" value="Bacterial luciferase-like"/>
    <property type="match status" value="1"/>
</dbReference>
<dbReference type="CDD" id="cd00347">
    <property type="entry name" value="Flavin_utilizing_monoxygenases"/>
    <property type="match status" value="1"/>
</dbReference>
<dbReference type="NCBIfam" id="TIGR03558">
    <property type="entry name" value="oxido_grp_1"/>
    <property type="match status" value="1"/>
</dbReference>
<dbReference type="InterPro" id="IPR011251">
    <property type="entry name" value="Luciferase-like_dom"/>
</dbReference>
<proteinExistence type="predicted"/>
<dbReference type="InterPro" id="IPR050766">
    <property type="entry name" value="Bact_Lucif_Oxidored"/>
</dbReference>
<dbReference type="EMBL" id="BMQL01000024">
    <property type="protein sequence ID" value="GGR20170.1"/>
    <property type="molecule type" value="Genomic_DNA"/>
</dbReference>
<dbReference type="PANTHER" id="PTHR30137:SF6">
    <property type="entry name" value="LUCIFERASE-LIKE MONOOXYGENASE"/>
    <property type="match status" value="1"/>
</dbReference>
<comment type="similarity">
    <text evidence="1">To bacterial alkanal monooxygenase alpha and beta chains.</text>
</comment>
<dbReference type="InterPro" id="IPR019949">
    <property type="entry name" value="CmoO-like"/>
</dbReference>
<dbReference type="Gene3D" id="3.20.20.30">
    <property type="entry name" value="Luciferase-like domain"/>
    <property type="match status" value="2"/>
</dbReference>
<dbReference type="AlphaFoldDB" id="A0A918CDR8"/>
<dbReference type="Pfam" id="PF00296">
    <property type="entry name" value="Bac_luciferase"/>
    <property type="match status" value="1"/>
</dbReference>
<accession>A0A918CDR8</accession>
<evidence type="ECO:0000313" key="4">
    <source>
        <dbReference type="Proteomes" id="UP000603865"/>
    </source>
</evidence>
<evidence type="ECO:0000259" key="2">
    <source>
        <dbReference type="Pfam" id="PF00296"/>
    </source>
</evidence>
<evidence type="ECO:0000256" key="1">
    <source>
        <dbReference type="ARBA" id="ARBA00007789"/>
    </source>
</evidence>
<organism evidence="3 4">
    <name type="scientific">Deinococcus ruber</name>
    <dbReference type="NCBI Taxonomy" id="1848197"/>
    <lineage>
        <taxon>Bacteria</taxon>
        <taxon>Thermotogati</taxon>
        <taxon>Deinococcota</taxon>
        <taxon>Deinococci</taxon>
        <taxon>Deinococcales</taxon>
        <taxon>Deinococcaceae</taxon>
        <taxon>Deinococcus</taxon>
    </lineage>
</organism>
<dbReference type="PANTHER" id="PTHR30137">
    <property type="entry name" value="LUCIFERASE-LIKE MONOOXYGENASE"/>
    <property type="match status" value="1"/>
</dbReference>
<name>A0A918CDR8_9DEIO</name>
<dbReference type="Proteomes" id="UP000603865">
    <property type="component" value="Unassembled WGS sequence"/>
</dbReference>
<protein>
    <recommendedName>
        <fullName evidence="2">Luciferase-like domain-containing protein</fullName>
    </recommendedName>
</protein>
<feature type="domain" description="Luciferase-like" evidence="2">
    <location>
        <begin position="21"/>
        <end position="127"/>
    </location>
</feature>
<dbReference type="InterPro" id="IPR036661">
    <property type="entry name" value="Luciferase-like_sf"/>
</dbReference>
<dbReference type="GO" id="GO:0005829">
    <property type="term" value="C:cytosol"/>
    <property type="evidence" value="ECO:0007669"/>
    <property type="project" value="TreeGrafter"/>
</dbReference>
<comment type="caution">
    <text evidence="3">The sequence shown here is derived from an EMBL/GenBank/DDBJ whole genome shotgun (WGS) entry which is preliminary data.</text>
</comment>
<keyword evidence="4" id="KW-1185">Reference proteome</keyword>
<reference evidence="3" key="1">
    <citation type="journal article" date="2014" name="Int. J. Syst. Evol. Microbiol.">
        <title>Complete genome sequence of Corynebacterium casei LMG S-19264T (=DSM 44701T), isolated from a smear-ripened cheese.</title>
        <authorList>
            <consortium name="US DOE Joint Genome Institute (JGI-PGF)"/>
            <person name="Walter F."/>
            <person name="Albersmeier A."/>
            <person name="Kalinowski J."/>
            <person name="Ruckert C."/>
        </authorList>
    </citation>
    <scope>NUCLEOTIDE SEQUENCE</scope>
    <source>
        <strain evidence="3">JCM 31311</strain>
    </source>
</reference>
<dbReference type="RefSeq" id="WP_189091864.1">
    <property type="nucleotide sequence ID" value="NZ_BMQL01000024.1"/>
</dbReference>
<evidence type="ECO:0000313" key="3">
    <source>
        <dbReference type="EMBL" id="GGR20170.1"/>
    </source>
</evidence>